<dbReference type="Proteomes" id="UP000604161">
    <property type="component" value="Unassembled WGS sequence"/>
</dbReference>
<dbReference type="EMBL" id="JACYFC010000002">
    <property type="protein sequence ID" value="MBD5771136.1"/>
    <property type="molecule type" value="Genomic_DNA"/>
</dbReference>
<evidence type="ECO:0000313" key="2">
    <source>
        <dbReference type="Proteomes" id="UP000604161"/>
    </source>
</evidence>
<comment type="caution">
    <text evidence="1">The sequence shown here is derived from an EMBL/GenBank/DDBJ whole genome shotgun (WGS) entry which is preliminary data.</text>
</comment>
<evidence type="ECO:0000313" key="1">
    <source>
        <dbReference type="EMBL" id="MBD5771136.1"/>
    </source>
</evidence>
<protein>
    <submittedName>
        <fullName evidence="1">Uncharacterized protein</fullName>
    </submittedName>
</protein>
<accession>A0ABR8NYM7</accession>
<organism evidence="1 2">
    <name type="scientific">Marinomonas colpomeniae</name>
    <dbReference type="NCBI Taxonomy" id="2774408"/>
    <lineage>
        <taxon>Bacteria</taxon>
        <taxon>Pseudomonadati</taxon>
        <taxon>Pseudomonadota</taxon>
        <taxon>Gammaproteobacteria</taxon>
        <taxon>Oceanospirillales</taxon>
        <taxon>Oceanospirillaceae</taxon>
        <taxon>Marinomonas</taxon>
    </lineage>
</organism>
<proteinExistence type="predicted"/>
<sequence>MKRIVIKAGKKLNIKIHRHSEEHGVVV</sequence>
<name>A0ABR8NYM7_9GAMM</name>
<gene>
    <name evidence="1" type="ORF">IF202_08720</name>
</gene>
<keyword evidence="2" id="KW-1185">Reference proteome</keyword>
<reference evidence="1 2" key="1">
    <citation type="submission" date="2020-09" db="EMBL/GenBank/DDBJ databases">
        <title>Marinomonas sp. nov., isolated from the cysticercosis algae of Qingdao, China.</title>
        <authorList>
            <person name="Sun X."/>
        </authorList>
    </citation>
    <scope>NUCLEOTIDE SEQUENCE [LARGE SCALE GENOMIC DNA]</scope>
    <source>
        <strain evidence="1 2">SM2066</strain>
    </source>
</reference>